<evidence type="ECO:0000313" key="3">
    <source>
        <dbReference type="EMBL" id="KAF1847052.1"/>
    </source>
</evidence>
<dbReference type="PANTHER" id="PTHR36195:SF4">
    <property type="entry name" value="DOMAIN PROTEIN, PUTATIVE (AFU_ORTHOLOGUE AFUA_5G01990)-RELATED"/>
    <property type="match status" value="1"/>
</dbReference>
<dbReference type="Proteomes" id="UP000800039">
    <property type="component" value="Unassembled WGS sequence"/>
</dbReference>
<accession>A0A9P4GK19</accession>
<dbReference type="AlphaFoldDB" id="A0A9P4GK19"/>
<feature type="region of interest" description="Disordered" evidence="1">
    <location>
        <begin position="64"/>
        <end position="93"/>
    </location>
</feature>
<dbReference type="EMBL" id="ML976615">
    <property type="protein sequence ID" value="KAF1847052.1"/>
    <property type="molecule type" value="Genomic_DNA"/>
</dbReference>
<evidence type="ECO:0000256" key="2">
    <source>
        <dbReference type="SAM" id="SignalP"/>
    </source>
</evidence>
<keyword evidence="2" id="KW-0732">Signal</keyword>
<gene>
    <name evidence="3" type="ORF">K460DRAFT_280513</name>
</gene>
<evidence type="ECO:0000256" key="1">
    <source>
        <dbReference type="SAM" id="MobiDB-lite"/>
    </source>
</evidence>
<evidence type="ECO:0000313" key="4">
    <source>
        <dbReference type="Proteomes" id="UP000800039"/>
    </source>
</evidence>
<dbReference type="PANTHER" id="PTHR36195">
    <property type="entry name" value="DOMAIN PROTEIN, PUTATIVE (AFU_ORTHOLOGUE AFUA_5G01990)-RELATED-RELATED"/>
    <property type="match status" value="1"/>
</dbReference>
<organism evidence="3 4">
    <name type="scientific">Cucurbitaria berberidis CBS 394.84</name>
    <dbReference type="NCBI Taxonomy" id="1168544"/>
    <lineage>
        <taxon>Eukaryota</taxon>
        <taxon>Fungi</taxon>
        <taxon>Dikarya</taxon>
        <taxon>Ascomycota</taxon>
        <taxon>Pezizomycotina</taxon>
        <taxon>Dothideomycetes</taxon>
        <taxon>Pleosporomycetidae</taxon>
        <taxon>Pleosporales</taxon>
        <taxon>Pleosporineae</taxon>
        <taxon>Cucurbitariaceae</taxon>
        <taxon>Cucurbitaria</taxon>
    </lineage>
</organism>
<keyword evidence="4" id="KW-1185">Reference proteome</keyword>
<reference evidence="3" key="1">
    <citation type="submission" date="2020-01" db="EMBL/GenBank/DDBJ databases">
        <authorList>
            <consortium name="DOE Joint Genome Institute"/>
            <person name="Haridas S."/>
            <person name="Albert R."/>
            <person name="Binder M."/>
            <person name="Bloem J."/>
            <person name="Labutti K."/>
            <person name="Salamov A."/>
            <person name="Andreopoulos B."/>
            <person name="Baker S.E."/>
            <person name="Barry K."/>
            <person name="Bills G."/>
            <person name="Bluhm B.H."/>
            <person name="Cannon C."/>
            <person name="Castanera R."/>
            <person name="Culley D.E."/>
            <person name="Daum C."/>
            <person name="Ezra D."/>
            <person name="Gonzalez J.B."/>
            <person name="Henrissat B."/>
            <person name="Kuo A."/>
            <person name="Liang C."/>
            <person name="Lipzen A."/>
            <person name="Lutzoni F."/>
            <person name="Magnuson J."/>
            <person name="Mondo S."/>
            <person name="Nolan M."/>
            <person name="Ohm R."/>
            <person name="Pangilinan J."/>
            <person name="Park H.-J."/>
            <person name="Ramirez L."/>
            <person name="Alfaro M."/>
            <person name="Sun H."/>
            <person name="Tritt A."/>
            <person name="Yoshinaga Y."/>
            <person name="Zwiers L.-H."/>
            <person name="Turgeon B.G."/>
            <person name="Goodwin S.B."/>
            <person name="Spatafora J.W."/>
            <person name="Crous P.W."/>
            <person name="Grigoriev I.V."/>
        </authorList>
    </citation>
    <scope>NUCLEOTIDE SEQUENCE</scope>
    <source>
        <strain evidence="3">CBS 394.84</strain>
    </source>
</reference>
<proteinExistence type="predicted"/>
<sequence length="262" mass="27891">MRTNIAALLSLPLLAAHARHGQGGQGLTHGHGVHHRALEVQVVTITEVIYHTVTVVASSAPESSASALPQKEAPQAPPVAPPTSPPINSGNPYQPLVPIANSASVKNSCDYPVYLKSEGHESCDPGVECELIAPNSTYTEKMRSCKDGGISLKISKTKAMHKPMQFEYSVWPDKELVSYDISYLNCMKNQKGEKDLSGCAGHEGGIQAGAGDDSCPDYHCKANEWCDQQAYVVAEFDYKPGAPVGACAVEKGIAFELCAGNQ</sequence>
<feature type="signal peptide" evidence="2">
    <location>
        <begin position="1"/>
        <end position="18"/>
    </location>
</feature>
<feature type="compositionally biased region" description="Pro residues" evidence="1">
    <location>
        <begin position="75"/>
        <end position="85"/>
    </location>
</feature>
<dbReference type="RefSeq" id="XP_040789615.1">
    <property type="nucleotide sequence ID" value="XM_040928410.1"/>
</dbReference>
<feature type="chain" id="PRO_5040281886" evidence="2">
    <location>
        <begin position="19"/>
        <end position="262"/>
    </location>
</feature>
<comment type="caution">
    <text evidence="3">The sequence shown here is derived from an EMBL/GenBank/DDBJ whole genome shotgun (WGS) entry which is preliminary data.</text>
</comment>
<dbReference type="GeneID" id="63845663"/>
<name>A0A9P4GK19_9PLEO</name>
<dbReference type="OrthoDB" id="5144514at2759"/>
<dbReference type="Pfam" id="PF04681">
    <property type="entry name" value="Bys1"/>
    <property type="match status" value="1"/>
</dbReference>
<dbReference type="InterPro" id="IPR006771">
    <property type="entry name" value="CetA-like"/>
</dbReference>
<protein>
    <submittedName>
        <fullName evidence="3">Uncharacterized protein</fullName>
    </submittedName>
</protein>